<comment type="caution">
    <text evidence="1">The sequence shown here is derived from an EMBL/GenBank/DDBJ whole genome shotgun (WGS) entry which is preliminary data.</text>
</comment>
<sequence length="117" mass="13800">MTRKTAASKKLSDDKLKELLSNEDNKLKKILIFMKYSIQETNLPWVSWRMLEDNAGKILGNSRRPEADLWAIMQPLTYTIGEKEEEVENPEFYEYKIGNAWVYIPAQMISFYCEKEI</sequence>
<evidence type="ECO:0000313" key="1">
    <source>
        <dbReference type="EMBL" id="KPQ41842.1"/>
    </source>
</evidence>
<accession>A0A0N8KQD6</accession>
<dbReference type="EMBL" id="LKCM01000293">
    <property type="protein sequence ID" value="KPQ41842.1"/>
    <property type="molecule type" value="Genomic_DNA"/>
</dbReference>
<name>A0A0N8KQD6_9EURY</name>
<reference evidence="1 2" key="1">
    <citation type="submission" date="2015-09" db="EMBL/GenBank/DDBJ databases">
        <title>A metagenomics-based metabolic model of nitrate-dependent anaerobic oxidation of methane by Methanoperedens-like archaea.</title>
        <authorList>
            <person name="Arshad A."/>
            <person name="Speth D.R."/>
            <person name="De Graaf R.M."/>
            <person name="Op Den Camp H.J."/>
            <person name="Jetten M.S."/>
            <person name="Welte C.U."/>
        </authorList>
    </citation>
    <scope>NUCLEOTIDE SEQUENCE [LARGE SCALE GENOMIC DNA]</scope>
</reference>
<evidence type="ECO:0000313" key="2">
    <source>
        <dbReference type="Proteomes" id="UP000050360"/>
    </source>
</evidence>
<proteinExistence type="predicted"/>
<protein>
    <submittedName>
        <fullName evidence="1">Uncharacterized protein</fullName>
    </submittedName>
</protein>
<organism evidence="1 2">
    <name type="scientific">Candidatus Methanoperedens nitratireducens</name>
    <dbReference type="NCBI Taxonomy" id="1392998"/>
    <lineage>
        <taxon>Archaea</taxon>
        <taxon>Methanobacteriati</taxon>
        <taxon>Methanobacteriota</taxon>
        <taxon>Stenosarchaea group</taxon>
        <taxon>Methanomicrobia</taxon>
        <taxon>Methanosarcinales</taxon>
        <taxon>ANME-2 cluster</taxon>
        <taxon>Candidatus Methanoperedentaceae</taxon>
        <taxon>Candidatus Methanoperedens</taxon>
    </lineage>
</organism>
<dbReference type="AlphaFoldDB" id="A0A0N8KQD6"/>
<dbReference type="Proteomes" id="UP000050360">
    <property type="component" value="Unassembled WGS sequence"/>
</dbReference>
<gene>
    <name evidence="1" type="ORF">MPEBLZ_03601</name>
</gene>